<dbReference type="PROSITE" id="PS01332">
    <property type="entry name" value="HTH_RRF2_1"/>
    <property type="match status" value="1"/>
</dbReference>
<proteinExistence type="predicted"/>
<evidence type="ECO:0000313" key="2">
    <source>
        <dbReference type="Proteomes" id="UP000189674"/>
    </source>
</evidence>
<protein>
    <submittedName>
        <fullName evidence="1">HTH-type transcriptional repressor NsrR</fullName>
    </submittedName>
</protein>
<dbReference type="NCBIfam" id="TIGR00738">
    <property type="entry name" value="rrf2_super"/>
    <property type="match status" value="1"/>
</dbReference>
<dbReference type="Pfam" id="PF02082">
    <property type="entry name" value="Rrf2"/>
    <property type="match status" value="1"/>
</dbReference>
<dbReference type="InterPro" id="IPR036390">
    <property type="entry name" value="WH_DNA-bd_sf"/>
</dbReference>
<dbReference type="PANTHER" id="PTHR33221">
    <property type="entry name" value="WINGED HELIX-TURN-HELIX TRANSCRIPTIONAL REGULATOR, RRF2 FAMILY"/>
    <property type="match status" value="1"/>
</dbReference>
<dbReference type="PANTHER" id="PTHR33221:SF15">
    <property type="entry name" value="HTH-TYPE TRANSCRIPTIONAL REGULATOR YWGB-RELATED"/>
    <property type="match status" value="1"/>
</dbReference>
<dbReference type="GO" id="GO:0003700">
    <property type="term" value="F:DNA-binding transcription factor activity"/>
    <property type="evidence" value="ECO:0007669"/>
    <property type="project" value="TreeGrafter"/>
</dbReference>
<dbReference type="KEGG" id="alus:STSP2_02663"/>
<dbReference type="SUPFAM" id="SSF46785">
    <property type="entry name" value="Winged helix' DNA-binding domain"/>
    <property type="match status" value="1"/>
</dbReference>
<sequence>MTVSKTEMVILRELQVEIIRRNTDYALRAMIFLANEGRSVPARDIAELCGMPYQITAKLLQKLHKTGLVSSKMGPKGGFELSRGPEEIKVTEIVEVIQGPITVNKCTAGSEGCVRSGSCGLCRKLRELQRDVDGFLDGVSLLDFTIERAERAAK</sequence>
<dbReference type="Proteomes" id="UP000189674">
    <property type="component" value="Chromosome"/>
</dbReference>
<dbReference type="InterPro" id="IPR000944">
    <property type="entry name" value="Tscrpt_reg_Rrf2"/>
</dbReference>
<organism evidence="1 2">
    <name type="scientific">Anaerohalosphaera lusitana</name>
    <dbReference type="NCBI Taxonomy" id="1936003"/>
    <lineage>
        <taxon>Bacteria</taxon>
        <taxon>Pseudomonadati</taxon>
        <taxon>Planctomycetota</taxon>
        <taxon>Phycisphaerae</taxon>
        <taxon>Sedimentisphaerales</taxon>
        <taxon>Anaerohalosphaeraceae</taxon>
        <taxon>Anaerohalosphaera</taxon>
    </lineage>
</organism>
<dbReference type="InterPro" id="IPR030489">
    <property type="entry name" value="TR_Rrf2-type_CS"/>
</dbReference>
<dbReference type="GO" id="GO:0005829">
    <property type="term" value="C:cytosol"/>
    <property type="evidence" value="ECO:0007669"/>
    <property type="project" value="TreeGrafter"/>
</dbReference>
<dbReference type="EMBL" id="CP019791">
    <property type="protein sequence ID" value="AQT69472.1"/>
    <property type="molecule type" value="Genomic_DNA"/>
</dbReference>
<gene>
    <name evidence="1" type="primary">nsrR_2</name>
    <name evidence="1" type="ORF">STSP2_02663</name>
</gene>
<accession>A0A1U9NNF1</accession>
<evidence type="ECO:0000313" key="1">
    <source>
        <dbReference type="EMBL" id="AQT69472.1"/>
    </source>
</evidence>
<dbReference type="STRING" id="1936003.STSP2_02663"/>
<dbReference type="Gene3D" id="1.10.10.10">
    <property type="entry name" value="Winged helix-like DNA-binding domain superfamily/Winged helix DNA-binding domain"/>
    <property type="match status" value="1"/>
</dbReference>
<keyword evidence="2" id="KW-1185">Reference proteome</keyword>
<dbReference type="OrthoDB" id="9808360at2"/>
<name>A0A1U9NNF1_9BACT</name>
<reference evidence="2" key="1">
    <citation type="submission" date="2017-02" db="EMBL/GenBank/DDBJ databases">
        <title>Comparative genomics and description of representatives of a novel lineage of planctomycetes thriving in anoxic sediments.</title>
        <authorList>
            <person name="Spring S."/>
            <person name="Bunk B."/>
            <person name="Sproer C."/>
        </authorList>
    </citation>
    <scope>NUCLEOTIDE SEQUENCE [LARGE SCALE GENOMIC DNA]</scope>
    <source>
        <strain evidence="2">ST-NAGAB-D1</strain>
    </source>
</reference>
<dbReference type="AlphaFoldDB" id="A0A1U9NNF1"/>
<dbReference type="InterPro" id="IPR036388">
    <property type="entry name" value="WH-like_DNA-bd_sf"/>
</dbReference>
<dbReference type="PROSITE" id="PS51197">
    <property type="entry name" value="HTH_RRF2_2"/>
    <property type="match status" value="1"/>
</dbReference>